<organism evidence="14 15">
    <name type="scientific">Orbilia ellipsospora</name>
    <dbReference type="NCBI Taxonomy" id="2528407"/>
    <lineage>
        <taxon>Eukaryota</taxon>
        <taxon>Fungi</taxon>
        <taxon>Dikarya</taxon>
        <taxon>Ascomycota</taxon>
        <taxon>Pezizomycotina</taxon>
        <taxon>Orbiliomycetes</taxon>
        <taxon>Orbiliales</taxon>
        <taxon>Orbiliaceae</taxon>
        <taxon>Orbilia</taxon>
    </lineage>
</organism>
<dbReference type="InterPro" id="IPR026610">
    <property type="entry name" value="Hen1"/>
</dbReference>
<sequence>MEDNSQAESGSSRKCSGSSLTSTPTVDSSETGEHISYGNPTPPFDPPCVKFNPPLSIQRRVKVHELLKQVSQEYEGSIQSLLEVGCGGNTPLMQTLLSCDDELPLSILSGIDIDEDLFTVGVDTAFTTCEYGDDDRWRDLTVSLLHGTFERIDLLNVGPFDAITSCEVIEHLDPGPLANFAPVLLGRMNPKVLIVTTPNRDFNGLFEMPYESIEDMNINGGKPYIWDPHDDPVVTGRRYYREPHNYAMRHHDHRFEWTRAEFKEWGDDAAERFGYTVDYHGCGALYDGAHIIASRWRVEEALRRQIEGQDITLDPDRPLSPDIFREVFGHCSQVAIFIRNDLQRKSPEKLSSAEERLFTRELIPMEALVQNHARLIQQLPFGLQFVKSHTFKKVTTEQAYPPTLLGLFNSQRLTIKHLLPVEIQRIWQYGGASNNKHDYEVVVIRTDLKTLWDSSYTVRRACRFHLRLFEHLALNYNPKYSLEQERPNCESANPESSEVTESNIKCRILAMDLEPVREYELITASQKYTDSDSENDGVANLIPEPSLRTVSTTPIIKVKIYWQTKNSERASTLEDAYLNSETLRSNPQDKILSLDEPVESIKESKKRLRNNNPPMTASTIAAPSIPIALVFIRPERPNEGLNTNEDFSYEKQNRDISDVIRKGFETSWDPNSGNEDTPNREADGFPTWGEPSNDSSDILAAGWDD</sequence>
<dbReference type="GO" id="GO:0005634">
    <property type="term" value="C:nucleus"/>
    <property type="evidence" value="ECO:0007669"/>
    <property type="project" value="TreeGrafter"/>
</dbReference>
<feature type="region of interest" description="Disordered" evidence="13">
    <location>
        <begin position="1"/>
        <end position="49"/>
    </location>
</feature>
<evidence type="ECO:0000256" key="9">
    <source>
        <dbReference type="ARBA" id="ARBA00022884"/>
    </source>
</evidence>
<evidence type="ECO:0000256" key="8">
    <source>
        <dbReference type="ARBA" id="ARBA00022842"/>
    </source>
</evidence>
<keyword evidence="7" id="KW-0479">Metal-binding</keyword>
<comment type="catalytic activity">
    <reaction evidence="12">
        <text>small RNA 3'-end nucleotide + S-adenosyl-L-methionine = small RNA 3'-end 2'-O-methylnucleotide + S-adenosyl-L-homocysteine + H(+)</text>
        <dbReference type="Rhea" id="RHEA:37887"/>
        <dbReference type="Rhea" id="RHEA-COMP:10415"/>
        <dbReference type="Rhea" id="RHEA-COMP:10416"/>
        <dbReference type="ChEBI" id="CHEBI:15378"/>
        <dbReference type="ChEBI" id="CHEBI:57856"/>
        <dbReference type="ChEBI" id="CHEBI:59789"/>
        <dbReference type="ChEBI" id="CHEBI:74896"/>
        <dbReference type="ChEBI" id="CHEBI:74898"/>
        <dbReference type="EC" id="2.1.1.386"/>
    </reaction>
</comment>
<name>A0AAV9XQ80_9PEZI</name>
<feature type="compositionally biased region" description="Low complexity" evidence="13">
    <location>
        <begin position="9"/>
        <end position="23"/>
    </location>
</feature>
<evidence type="ECO:0000256" key="4">
    <source>
        <dbReference type="ARBA" id="ARBA00022603"/>
    </source>
</evidence>
<evidence type="ECO:0000256" key="6">
    <source>
        <dbReference type="ARBA" id="ARBA00022691"/>
    </source>
</evidence>
<dbReference type="GO" id="GO:0046872">
    <property type="term" value="F:metal ion binding"/>
    <property type="evidence" value="ECO:0007669"/>
    <property type="project" value="UniProtKB-KW"/>
</dbReference>
<feature type="region of interest" description="Disordered" evidence="13">
    <location>
        <begin position="660"/>
        <end position="705"/>
    </location>
</feature>
<keyword evidence="9" id="KW-0694">RNA-binding</keyword>
<evidence type="ECO:0000256" key="13">
    <source>
        <dbReference type="SAM" id="MobiDB-lite"/>
    </source>
</evidence>
<comment type="similarity">
    <text evidence="2">Belongs to the methyltransferase superfamily. HEN1 family.</text>
</comment>
<evidence type="ECO:0000256" key="3">
    <source>
        <dbReference type="ARBA" id="ARBA00021330"/>
    </source>
</evidence>
<evidence type="ECO:0000256" key="11">
    <source>
        <dbReference type="ARBA" id="ARBA00035025"/>
    </source>
</evidence>
<evidence type="ECO:0000313" key="14">
    <source>
        <dbReference type="EMBL" id="KAK6543067.1"/>
    </source>
</evidence>
<evidence type="ECO:0000256" key="12">
    <source>
        <dbReference type="ARBA" id="ARBA00048418"/>
    </source>
</evidence>
<evidence type="ECO:0000256" key="5">
    <source>
        <dbReference type="ARBA" id="ARBA00022679"/>
    </source>
</evidence>
<dbReference type="InterPro" id="IPR029063">
    <property type="entry name" value="SAM-dependent_MTases_sf"/>
</dbReference>
<dbReference type="GO" id="GO:0090486">
    <property type="term" value="F:small RNA 2'-O-methyltransferase activity"/>
    <property type="evidence" value="ECO:0007669"/>
    <property type="project" value="UniProtKB-EC"/>
</dbReference>
<comment type="cofactor">
    <cofactor evidence="1">
        <name>Mg(2+)</name>
        <dbReference type="ChEBI" id="CHEBI:18420"/>
    </cofactor>
</comment>
<evidence type="ECO:0000256" key="2">
    <source>
        <dbReference type="ARBA" id="ARBA00009026"/>
    </source>
</evidence>
<keyword evidence="6" id="KW-0949">S-adenosyl-L-methionine</keyword>
<accession>A0AAV9XQ80</accession>
<dbReference type="Gene3D" id="3.40.50.150">
    <property type="entry name" value="Vaccinia Virus protein VP39"/>
    <property type="match status" value="1"/>
</dbReference>
<evidence type="ECO:0000256" key="7">
    <source>
        <dbReference type="ARBA" id="ARBA00022723"/>
    </source>
</evidence>
<evidence type="ECO:0000256" key="1">
    <source>
        <dbReference type="ARBA" id="ARBA00001946"/>
    </source>
</evidence>
<evidence type="ECO:0000256" key="10">
    <source>
        <dbReference type="ARBA" id="ARBA00023158"/>
    </source>
</evidence>
<gene>
    <name evidence="14" type="ORF">TWF694_006992</name>
</gene>
<dbReference type="EMBL" id="JAVHJO010000002">
    <property type="protein sequence ID" value="KAK6543067.1"/>
    <property type="molecule type" value="Genomic_DNA"/>
</dbReference>
<dbReference type="GO" id="GO:0005737">
    <property type="term" value="C:cytoplasm"/>
    <property type="evidence" value="ECO:0007669"/>
    <property type="project" value="TreeGrafter"/>
</dbReference>
<dbReference type="AlphaFoldDB" id="A0AAV9XQ80"/>
<dbReference type="EC" id="2.1.1.386" evidence="11"/>
<keyword evidence="4" id="KW-0489">Methyltransferase</keyword>
<dbReference type="GO" id="GO:0001510">
    <property type="term" value="P:RNA methylation"/>
    <property type="evidence" value="ECO:0007669"/>
    <property type="project" value="InterPro"/>
</dbReference>
<proteinExistence type="inferred from homology"/>
<dbReference type="GO" id="GO:0030422">
    <property type="term" value="P:siRNA processing"/>
    <property type="evidence" value="ECO:0007669"/>
    <property type="project" value="TreeGrafter"/>
</dbReference>
<dbReference type="PANTHER" id="PTHR21404">
    <property type="entry name" value="HEN1"/>
    <property type="match status" value="1"/>
</dbReference>
<keyword evidence="8" id="KW-0460">Magnesium</keyword>
<dbReference type="Proteomes" id="UP001365542">
    <property type="component" value="Unassembled WGS sequence"/>
</dbReference>
<keyword evidence="5" id="KW-0808">Transferase</keyword>
<evidence type="ECO:0000313" key="15">
    <source>
        <dbReference type="Proteomes" id="UP001365542"/>
    </source>
</evidence>
<protein>
    <recommendedName>
        <fullName evidence="3">Small RNA 2'-O-methyltransferase</fullName>
        <ecNumber evidence="11">2.1.1.386</ecNumber>
    </recommendedName>
</protein>
<keyword evidence="10" id="KW-0943">RNA-mediated gene silencing</keyword>
<keyword evidence="15" id="KW-1185">Reference proteome</keyword>
<comment type="caution">
    <text evidence="14">The sequence shown here is derived from an EMBL/GenBank/DDBJ whole genome shotgun (WGS) entry which is preliminary data.</text>
</comment>
<dbReference type="GO" id="GO:0003723">
    <property type="term" value="F:RNA binding"/>
    <property type="evidence" value="ECO:0007669"/>
    <property type="project" value="UniProtKB-KW"/>
</dbReference>
<reference evidence="14 15" key="1">
    <citation type="submission" date="2019-10" db="EMBL/GenBank/DDBJ databases">
        <authorList>
            <person name="Palmer J.M."/>
        </authorList>
    </citation>
    <scope>NUCLEOTIDE SEQUENCE [LARGE SCALE GENOMIC DNA]</scope>
    <source>
        <strain evidence="14 15">TWF694</strain>
    </source>
</reference>
<dbReference type="PANTHER" id="PTHR21404:SF3">
    <property type="entry name" value="SMALL RNA 2'-O-METHYLTRANSFERASE"/>
    <property type="match status" value="1"/>
</dbReference>
<dbReference type="SUPFAM" id="SSF53335">
    <property type="entry name" value="S-adenosyl-L-methionine-dependent methyltransferases"/>
    <property type="match status" value="1"/>
</dbReference>